<dbReference type="Gene3D" id="3.40.50.300">
    <property type="entry name" value="P-loop containing nucleotide triphosphate hydrolases"/>
    <property type="match status" value="1"/>
</dbReference>
<feature type="region of interest" description="Disordered" evidence="6">
    <location>
        <begin position="687"/>
        <end position="749"/>
    </location>
</feature>
<feature type="region of interest" description="Disordered" evidence="6">
    <location>
        <begin position="617"/>
        <end position="648"/>
    </location>
</feature>
<keyword evidence="4" id="KW-0539">Nucleus</keyword>
<feature type="region of interest" description="Disordered" evidence="6">
    <location>
        <begin position="422"/>
        <end position="442"/>
    </location>
</feature>
<evidence type="ECO:0000256" key="1">
    <source>
        <dbReference type="ARBA" id="ARBA00023015"/>
    </source>
</evidence>
<dbReference type="PROSITE" id="PS51719">
    <property type="entry name" value="G_SEPTIN"/>
    <property type="match status" value="1"/>
</dbReference>
<dbReference type="InterPro" id="IPR050675">
    <property type="entry name" value="OAF3"/>
</dbReference>
<comment type="similarity">
    <text evidence="5">Belongs to the TRAFAC class TrmE-Era-EngA-EngB-Septin-like GTPase superfamily. Septin GTPase family.</text>
</comment>
<keyword evidence="3" id="KW-0804">Transcription</keyword>
<reference evidence="10" key="1">
    <citation type="submission" date="2024-04" db="EMBL/GenBank/DDBJ databases">
        <authorList>
            <person name="Shaw F."/>
            <person name="Minotto A."/>
        </authorList>
    </citation>
    <scope>NUCLEOTIDE SEQUENCE [LARGE SCALE GENOMIC DNA]</scope>
</reference>
<feature type="compositionally biased region" description="Basic and acidic residues" evidence="6">
    <location>
        <begin position="494"/>
        <end position="506"/>
    </location>
</feature>
<dbReference type="PRINTS" id="PR00755">
    <property type="entry name" value="AFLATOXINBRP"/>
</dbReference>
<dbReference type="EMBL" id="OZ037950">
    <property type="protein sequence ID" value="CAL1712592.1"/>
    <property type="molecule type" value="Genomic_DNA"/>
</dbReference>
<organism evidence="9 10">
    <name type="scientific">Somion occarium</name>
    <dbReference type="NCBI Taxonomy" id="3059160"/>
    <lineage>
        <taxon>Eukaryota</taxon>
        <taxon>Fungi</taxon>
        <taxon>Dikarya</taxon>
        <taxon>Basidiomycota</taxon>
        <taxon>Agaricomycotina</taxon>
        <taxon>Agaricomycetes</taxon>
        <taxon>Polyporales</taxon>
        <taxon>Cerrenaceae</taxon>
        <taxon>Somion</taxon>
    </lineage>
</organism>
<evidence type="ECO:0000256" key="3">
    <source>
        <dbReference type="ARBA" id="ARBA00023163"/>
    </source>
</evidence>
<dbReference type="InterPro" id="IPR001138">
    <property type="entry name" value="Zn2Cys6_DnaBD"/>
</dbReference>
<evidence type="ECO:0000313" key="10">
    <source>
        <dbReference type="Proteomes" id="UP001497453"/>
    </source>
</evidence>
<feature type="compositionally biased region" description="Low complexity" evidence="6">
    <location>
        <begin position="708"/>
        <end position="730"/>
    </location>
</feature>
<dbReference type="InterPro" id="IPR030379">
    <property type="entry name" value="G_SEPTIN_dom"/>
</dbReference>
<dbReference type="PROSITE" id="PS50048">
    <property type="entry name" value="ZN2_CY6_FUNGAL_2"/>
    <property type="match status" value="2"/>
</dbReference>
<gene>
    <name evidence="9" type="ORF">GFSPODELE1_LOCUS8894</name>
</gene>
<dbReference type="InterPro" id="IPR036864">
    <property type="entry name" value="Zn2-C6_fun-type_DNA-bd_sf"/>
</dbReference>
<proteinExistence type="inferred from homology"/>
<evidence type="ECO:0008006" key="11">
    <source>
        <dbReference type="Google" id="ProtNLM"/>
    </source>
</evidence>
<evidence type="ECO:0000259" key="7">
    <source>
        <dbReference type="PROSITE" id="PS50048"/>
    </source>
</evidence>
<dbReference type="Pfam" id="PF00172">
    <property type="entry name" value="Zn_clus"/>
    <property type="match status" value="2"/>
</dbReference>
<dbReference type="Pfam" id="PF00735">
    <property type="entry name" value="Septin"/>
    <property type="match status" value="3"/>
</dbReference>
<keyword evidence="5" id="KW-0547">Nucleotide-binding</keyword>
<keyword evidence="2" id="KW-0238">DNA-binding</keyword>
<feature type="compositionally biased region" description="Low complexity" evidence="6">
    <location>
        <begin position="558"/>
        <end position="575"/>
    </location>
</feature>
<dbReference type="InterPro" id="IPR027417">
    <property type="entry name" value="P-loop_NTPase"/>
</dbReference>
<evidence type="ECO:0000256" key="6">
    <source>
        <dbReference type="SAM" id="MobiDB-lite"/>
    </source>
</evidence>
<keyword evidence="5" id="KW-0342">GTP-binding</keyword>
<dbReference type="SMART" id="SM00066">
    <property type="entry name" value="GAL4"/>
    <property type="match status" value="2"/>
</dbReference>
<evidence type="ECO:0000256" key="2">
    <source>
        <dbReference type="ARBA" id="ARBA00023125"/>
    </source>
</evidence>
<dbReference type="PANTHER" id="PTHR31069:SF12">
    <property type="entry name" value="TRANSCRIPTION FACTOR DOMAIN-CONTAINING PROTEIN"/>
    <property type="match status" value="1"/>
</dbReference>
<accession>A0ABP1DXS6</accession>
<keyword evidence="10" id="KW-1185">Reference proteome</keyword>
<dbReference type="Gene3D" id="4.10.240.10">
    <property type="entry name" value="Zn(2)-C6 fungal-type DNA-binding domain"/>
    <property type="match status" value="2"/>
</dbReference>
<dbReference type="PANTHER" id="PTHR31069">
    <property type="entry name" value="OLEATE-ACTIVATED TRANSCRIPTION FACTOR 1-RELATED"/>
    <property type="match status" value="1"/>
</dbReference>
<feature type="domain" description="Septin-type G" evidence="8">
    <location>
        <begin position="1"/>
        <end position="357"/>
    </location>
</feature>
<evidence type="ECO:0000259" key="8">
    <source>
        <dbReference type="PROSITE" id="PS51719"/>
    </source>
</evidence>
<keyword evidence="1" id="KW-0805">Transcription regulation</keyword>
<dbReference type="Proteomes" id="UP001497453">
    <property type="component" value="Chromosome 7"/>
</dbReference>
<protein>
    <recommendedName>
        <fullName evidence="11">Septin-type G domain-containing protein</fullName>
    </recommendedName>
</protein>
<dbReference type="CDD" id="cd00067">
    <property type="entry name" value="GAL4"/>
    <property type="match status" value="2"/>
</dbReference>
<name>A0ABP1DXS6_9APHY</name>
<feature type="domain" description="Zn(2)-C6 fungal-type" evidence="7">
    <location>
        <begin position="450"/>
        <end position="480"/>
    </location>
</feature>
<dbReference type="PROSITE" id="PS00463">
    <property type="entry name" value="ZN2_CY6_FUNGAL_1"/>
    <property type="match status" value="2"/>
</dbReference>
<evidence type="ECO:0000256" key="5">
    <source>
        <dbReference type="RuleBase" id="RU004560"/>
    </source>
</evidence>
<evidence type="ECO:0000313" key="9">
    <source>
        <dbReference type="EMBL" id="CAL1712592.1"/>
    </source>
</evidence>
<dbReference type="SUPFAM" id="SSF57701">
    <property type="entry name" value="Zn2/Cys6 DNA-binding domain"/>
    <property type="match status" value="2"/>
</dbReference>
<evidence type="ECO:0000256" key="4">
    <source>
        <dbReference type="ARBA" id="ARBA00023242"/>
    </source>
</evidence>
<feature type="compositionally biased region" description="Low complexity" evidence="6">
    <location>
        <begin position="510"/>
        <end position="536"/>
    </location>
</feature>
<feature type="domain" description="Zn(2)-C6 fungal-type" evidence="7">
    <location>
        <begin position="657"/>
        <end position="687"/>
    </location>
</feature>
<sequence>MVAGRRTGKTSFLRLLLDTSVVSPTATGEQLASVAKFVQGCGGHTTHIRSTSVNIELARPDRDESSPLFLTLIDTPALDFEDEIASSTIVSDILRHVDARFSESVEDERKANTGDHHVHLCIYFLDPDEIVPPSVSSPAVPLAVPRARTNSLSKPDVDSVILEPPVPTNPTICRPTLPLIDITTIRKLSARVNVLPVVARADTLTNDRLAIIKSVIKYDLAKAGIGFGIFDSPDAQLAPELPLDAAGSSLPLLPFALISPDIYSHSDGVTKPAQSRHDLYLQYTPSSNVTRSPPHPASKLVLRKYIRSYRWGCLDVMDKTHCDFVPLREAIFFHMETLQKYTREYLFERFRADYLVQNQPPPRGHLPSANGARLSALQHGSKPILAIDTNSSTHLVNTRHASLAVPHPVLNADSVSVSASISAQPVPELSPNTANSSRSGRQRTKKITVACNFCRSRKLKCDGGRPACGQCEKRSNNCDYTVNRKSRVTNRRRKSDDASESDREGEGDSGEPSVELEPSLSPEVSSKSSRRNSNVELGMMDIKLPPLANSIDRRDEPSLTLPPITTSAPPSSASIGAPRSLMTSAPQTGVTELKREYVKTELPPIATLSVPEDMQSNHTFPPLRAHAEPQTTGRRRTSSASTKSGRGMNGYGSKIVACNFCRGRKTKCDGTHPTCGSCKRRNQICSYVNDPTSANPKGRPKTAPGQGPSEFTSSRTSPTSSSMPPLSSVPNGYIPVENNGGSNDLKRNIDLDVSMPSTKKMRMTEGVVPTVAVTVARIQ</sequence>
<feature type="compositionally biased region" description="Polar residues" evidence="6">
    <location>
        <begin position="430"/>
        <end position="439"/>
    </location>
</feature>
<feature type="region of interest" description="Disordered" evidence="6">
    <location>
        <begin position="487"/>
        <end position="586"/>
    </location>
</feature>